<dbReference type="STRING" id="392484.LP43_0750"/>
<feature type="transmembrane region" description="Helical" evidence="6">
    <location>
        <begin position="60"/>
        <end position="76"/>
    </location>
</feature>
<keyword evidence="3 6" id="KW-0812">Transmembrane</keyword>
<comment type="subcellular location">
    <subcellularLocation>
        <location evidence="1">Cell membrane</location>
        <topology evidence="1">Multi-pass membrane protein</topology>
    </subcellularLocation>
</comment>
<evidence type="ECO:0000256" key="3">
    <source>
        <dbReference type="ARBA" id="ARBA00022692"/>
    </source>
</evidence>
<evidence type="ECO:0000256" key="1">
    <source>
        <dbReference type="ARBA" id="ARBA00004651"/>
    </source>
</evidence>
<evidence type="ECO:0000256" key="5">
    <source>
        <dbReference type="ARBA" id="ARBA00023136"/>
    </source>
</evidence>
<keyword evidence="2" id="KW-1003">Cell membrane</keyword>
<comment type="caution">
    <text evidence="7">The sequence shown here is derived from an EMBL/GenBank/DDBJ whole genome shotgun (WGS) entry which is preliminary data.</text>
</comment>
<evidence type="ECO:0000256" key="2">
    <source>
        <dbReference type="ARBA" id="ARBA00022475"/>
    </source>
</evidence>
<dbReference type="RefSeq" id="WP_008291317.1">
    <property type="nucleotide sequence ID" value="NZ_JADFAB010000047.1"/>
</dbReference>
<evidence type="ECO:0000313" key="8">
    <source>
        <dbReference type="Proteomes" id="UP000029999"/>
    </source>
</evidence>
<feature type="transmembrane region" description="Helical" evidence="6">
    <location>
        <begin position="163"/>
        <end position="184"/>
    </location>
</feature>
<reference evidence="7 8" key="1">
    <citation type="submission" date="2014-09" db="EMBL/GenBank/DDBJ databases">
        <authorList>
            <person name="Grob C."/>
            <person name="Taubert M."/>
            <person name="Howat A.M."/>
            <person name="Burns O.J."/>
            <person name="Dixon J.L."/>
            <person name="Chen Y."/>
            <person name="Murrell J.C."/>
        </authorList>
    </citation>
    <scope>NUCLEOTIDE SEQUENCE [LARGE SCALE GENOMIC DNA]</scope>
    <source>
        <strain evidence="7">L4</strain>
    </source>
</reference>
<dbReference type="AlphaFoldDB" id="A0A0A0BHJ6"/>
<organism evidence="7 8">
    <name type="scientific">Methylophaga thiooxydans</name>
    <dbReference type="NCBI Taxonomy" id="392484"/>
    <lineage>
        <taxon>Bacteria</taxon>
        <taxon>Pseudomonadati</taxon>
        <taxon>Pseudomonadota</taxon>
        <taxon>Gammaproteobacteria</taxon>
        <taxon>Thiotrichales</taxon>
        <taxon>Piscirickettsiaceae</taxon>
        <taxon>Methylophaga</taxon>
    </lineage>
</organism>
<dbReference type="GO" id="GO:0005886">
    <property type="term" value="C:plasma membrane"/>
    <property type="evidence" value="ECO:0007669"/>
    <property type="project" value="UniProtKB-SubCell"/>
</dbReference>
<protein>
    <submittedName>
        <fullName evidence="7">Gliding motility protein GldF</fullName>
    </submittedName>
</protein>
<feature type="transmembrane region" description="Helical" evidence="6">
    <location>
        <begin position="222"/>
        <end position="242"/>
    </location>
</feature>
<dbReference type="InterPro" id="IPR051449">
    <property type="entry name" value="ABC-2_transporter_component"/>
</dbReference>
<keyword evidence="5 6" id="KW-0472">Membrane</keyword>
<proteinExistence type="predicted"/>
<dbReference type="PANTHER" id="PTHR30294">
    <property type="entry name" value="MEMBRANE COMPONENT OF ABC TRANSPORTER YHHJ-RELATED"/>
    <property type="match status" value="1"/>
</dbReference>
<evidence type="ECO:0000313" key="7">
    <source>
        <dbReference type="EMBL" id="KGM07142.1"/>
    </source>
</evidence>
<keyword evidence="4 6" id="KW-1133">Transmembrane helix</keyword>
<name>A0A0A0BHJ6_9GAMM</name>
<feature type="transmembrane region" description="Helical" evidence="6">
    <location>
        <begin position="21"/>
        <end position="40"/>
    </location>
</feature>
<dbReference type="Proteomes" id="UP000029999">
    <property type="component" value="Unassembled WGS sequence"/>
</dbReference>
<accession>A0A0A0BHJ6</accession>
<dbReference type="EMBL" id="JRQD01000002">
    <property type="protein sequence ID" value="KGM07142.1"/>
    <property type="molecule type" value="Genomic_DNA"/>
</dbReference>
<dbReference type="GO" id="GO:0140359">
    <property type="term" value="F:ABC-type transporter activity"/>
    <property type="evidence" value="ECO:0007669"/>
    <property type="project" value="InterPro"/>
</dbReference>
<evidence type="ECO:0000256" key="6">
    <source>
        <dbReference type="SAM" id="Phobius"/>
    </source>
</evidence>
<feature type="transmembrane region" description="Helical" evidence="6">
    <location>
        <begin position="133"/>
        <end position="151"/>
    </location>
</feature>
<evidence type="ECO:0000256" key="4">
    <source>
        <dbReference type="ARBA" id="ARBA00022989"/>
    </source>
</evidence>
<sequence length="246" mass="27571">MKLHNIWFIMKREFNGYFATPVAYVFIIIFLLLTGFSTFYVGNFFERGEADLYPFFSLHPWLYILLIPAISMRLWAEERKSGSVELLMTLPVSVFEAVLGKFLAAWAFTGLALFLNFPLWITVNFLGNPDNGVIIASFLGSLLMAGGFLSIGSCISAITKNQVIAFVLSLIISLVFVLSGYGIVIDFFAGWAPQTLVETISSFSFLTHFDAISKGVIDMRDMMYFISLIAIWLFANALIINARKAD</sequence>
<feature type="transmembrane region" description="Helical" evidence="6">
    <location>
        <begin position="97"/>
        <end position="121"/>
    </location>
</feature>
<dbReference type="PANTHER" id="PTHR30294:SF29">
    <property type="entry name" value="MULTIDRUG ABC TRANSPORTER PERMEASE YBHS-RELATED"/>
    <property type="match status" value="1"/>
</dbReference>
<gene>
    <name evidence="7" type="primary">gldF</name>
    <name evidence="7" type="ORF">LP43_0750</name>
</gene>
<dbReference type="Pfam" id="PF12679">
    <property type="entry name" value="ABC2_membrane_2"/>
    <property type="match status" value="1"/>
</dbReference>